<keyword evidence="8 20" id="KW-1133">Transmembrane helix</keyword>
<keyword evidence="6" id="KW-0521">NADP</keyword>
<dbReference type="InterPro" id="IPR018083">
    <property type="entry name" value="Sterol_reductase_CS"/>
</dbReference>
<dbReference type="FunFam" id="1.20.120.1630:FF:000009">
    <property type="entry name" value="C-14 sterol reductase"/>
    <property type="match status" value="1"/>
</dbReference>
<dbReference type="PANTHER" id="PTHR21257:SF52">
    <property type="entry name" value="DELTA(14)-STEROL REDUCTASE TM7SF2"/>
    <property type="match status" value="1"/>
</dbReference>
<gene>
    <name evidence="21" type="ORF">NLI96_g958</name>
</gene>
<reference evidence="21" key="1">
    <citation type="submission" date="2022-07" db="EMBL/GenBank/DDBJ databases">
        <title>Genome Sequence of Physisporinus lineatus.</title>
        <authorList>
            <person name="Buettner E."/>
        </authorList>
    </citation>
    <scope>NUCLEOTIDE SEQUENCE</scope>
    <source>
        <strain evidence="21">VT162</strain>
    </source>
</reference>
<keyword evidence="9" id="KW-0560">Oxidoreductase</keyword>
<dbReference type="GO" id="GO:0050613">
    <property type="term" value="F:Delta14-sterol reductase activity"/>
    <property type="evidence" value="ECO:0007669"/>
    <property type="project" value="UniProtKB-EC"/>
</dbReference>
<dbReference type="GO" id="GO:0005789">
    <property type="term" value="C:endoplasmic reticulum membrane"/>
    <property type="evidence" value="ECO:0007669"/>
    <property type="project" value="TreeGrafter"/>
</dbReference>
<evidence type="ECO:0000256" key="2">
    <source>
        <dbReference type="ARBA" id="ARBA00005402"/>
    </source>
</evidence>
<proteinExistence type="inferred from homology"/>
<evidence type="ECO:0000256" key="13">
    <source>
        <dbReference type="ARBA" id="ARBA00023166"/>
    </source>
</evidence>
<evidence type="ECO:0000256" key="17">
    <source>
        <dbReference type="ARBA" id="ARBA00074394"/>
    </source>
</evidence>
<keyword evidence="5 20" id="KW-0812">Transmembrane</keyword>
<organism evidence="21 22">
    <name type="scientific">Meripilus lineatus</name>
    <dbReference type="NCBI Taxonomy" id="2056292"/>
    <lineage>
        <taxon>Eukaryota</taxon>
        <taxon>Fungi</taxon>
        <taxon>Dikarya</taxon>
        <taxon>Basidiomycota</taxon>
        <taxon>Agaricomycotina</taxon>
        <taxon>Agaricomycetes</taxon>
        <taxon>Polyporales</taxon>
        <taxon>Meripilaceae</taxon>
        <taxon>Meripilus</taxon>
    </lineage>
</organism>
<evidence type="ECO:0000256" key="14">
    <source>
        <dbReference type="ARBA" id="ARBA00023221"/>
    </source>
</evidence>
<dbReference type="InterPro" id="IPR001171">
    <property type="entry name" value="ERG24_DHCR-like"/>
</dbReference>
<feature type="transmembrane region" description="Helical" evidence="20">
    <location>
        <begin position="147"/>
        <end position="167"/>
    </location>
</feature>
<dbReference type="AlphaFoldDB" id="A0AAD5YLI7"/>
<evidence type="ECO:0000256" key="8">
    <source>
        <dbReference type="ARBA" id="ARBA00022989"/>
    </source>
</evidence>
<protein>
    <recommendedName>
        <fullName evidence="17">Delta(14)-sterol reductase ERG24</fullName>
        <ecNumber evidence="3">1.3.1.70</ecNumber>
    </recommendedName>
    <alternativeName>
        <fullName evidence="19">C-14 sterol reductase ERG24</fullName>
    </alternativeName>
    <alternativeName>
        <fullName evidence="18">Sterol C14-reductase ERG24</fullName>
    </alternativeName>
</protein>
<evidence type="ECO:0000256" key="15">
    <source>
        <dbReference type="ARBA" id="ARBA00052254"/>
    </source>
</evidence>
<feature type="transmembrane region" description="Helical" evidence="20">
    <location>
        <begin position="369"/>
        <end position="393"/>
    </location>
</feature>
<feature type="transmembrane region" description="Helical" evidence="20">
    <location>
        <begin position="233"/>
        <end position="252"/>
    </location>
</feature>
<keyword evidence="10" id="KW-0756">Sterol biosynthesis</keyword>
<keyword evidence="13" id="KW-1207">Sterol metabolism</keyword>
<dbReference type="PANTHER" id="PTHR21257">
    <property type="entry name" value="DELTA(14)-STEROL REDUCTASE"/>
    <property type="match status" value="1"/>
</dbReference>
<dbReference type="GO" id="GO:0006696">
    <property type="term" value="P:ergosterol biosynthetic process"/>
    <property type="evidence" value="ECO:0007669"/>
    <property type="project" value="TreeGrafter"/>
</dbReference>
<evidence type="ECO:0000256" key="1">
    <source>
        <dbReference type="ARBA" id="ARBA00004141"/>
    </source>
</evidence>
<dbReference type="Pfam" id="PF01222">
    <property type="entry name" value="ERG4_ERG24"/>
    <property type="match status" value="1"/>
</dbReference>
<feature type="transmembrane region" description="Helical" evidence="20">
    <location>
        <begin position="115"/>
        <end position="135"/>
    </location>
</feature>
<dbReference type="PROSITE" id="PS01018">
    <property type="entry name" value="STEROL_REDUCT_2"/>
    <property type="match status" value="1"/>
</dbReference>
<evidence type="ECO:0000256" key="11">
    <source>
        <dbReference type="ARBA" id="ARBA00023098"/>
    </source>
</evidence>
<evidence type="ECO:0000256" key="6">
    <source>
        <dbReference type="ARBA" id="ARBA00022857"/>
    </source>
</evidence>
<dbReference type="Proteomes" id="UP001212997">
    <property type="component" value="Unassembled WGS sequence"/>
</dbReference>
<comment type="pathway">
    <text evidence="16">Steroid biosynthesis; zymosterol biosynthesis; zymosterol from lanosterol: step 2/6.</text>
</comment>
<accession>A0AAD5YLI7</accession>
<dbReference type="Gene3D" id="1.20.120.1630">
    <property type="match status" value="1"/>
</dbReference>
<dbReference type="EMBL" id="JANAWD010000017">
    <property type="protein sequence ID" value="KAJ3491127.1"/>
    <property type="molecule type" value="Genomic_DNA"/>
</dbReference>
<keyword evidence="14" id="KW-0753">Steroid metabolism</keyword>
<comment type="catalytic activity">
    <reaction evidence="15">
        <text>4,4-dimethyl-5alpha-cholesta-8,24-dien-3beta-ol + NADP(+) = 4,4-dimethyl-5alpha-cholesta-8,14,24-trien-3beta-ol + NADPH + H(+)</text>
        <dbReference type="Rhea" id="RHEA:18561"/>
        <dbReference type="ChEBI" id="CHEBI:15378"/>
        <dbReference type="ChEBI" id="CHEBI:17813"/>
        <dbReference type="ChEBI" id="CHEBI:18364"/>
        <dbReference type="ChEBI" id="CHEBI:57783"/>
        <dbReference type="ChEBI" id="CHEBI:58349"/>
        <dbReference type="EC" id="1.3.1.70"/>
    </reaction>
    <physiologicalReaction direction="right-to-left" evidence="15">
        <dbReference type="Rhea" id="RHEA:18563"/>
    </physiologicalReaction>
</comment>
<comment type="subcellular location">
    <subcellularLocation>
        <location evidence="1">Membrane</location>
        <topology evidence="1">Multi-pass membrane protein</topology>
    </subcellularLocation>
</comment>
<evidence type="ECO:0000313" key="21">
    <source>
        <dbReference type="EMBL" id="KAJ3491127.1"/>
    </source>
</evidence>
<sequence length="432" mass="49343">MAPSNASLSPRSKHYEFLGPPGALFIILAVPTTAYSLYFGCSETSGGCLPPLDTLWPRIQTSVQDKQWWLTLFDLEATYYYLAWYAFCVAAWLILPGDWVEGTLMRNGQRKQYKINAFSTLLLTLGLLSGWIYRFGPQSFTFIHDKWIGFVTATFLMSVFQALYVYLMSFQGDRLLALGGNSGNIIYDFFIGRELNPSIGWFDIKTFNELRPGLILWLLIDISMACEQAVRRGGMITDSMILVLLFQGLYVADGLYNEPDILTQMDITTDGFGYMLSIGDLCWVPTVYSLQARYLVFNQVELGPAWTAAIVAANFLGYYIFRTANAEKQDIRSGRNPKNLQTMPTERGTKLLISGWWGVSRHPNYLGDLLMALAWSLPTGFNTPVTYFYVMYFTVLLIHRQRRDDAACSLKYGKDWDKYCKIVPYRIFPYIY</sequence>
<feature type="transmembrane region" description="Helical" evidence="20">
    <location>
        <begin position="21"/>
        <end position="40"/>
    </location>
</feature>
<evidence type="ECO:0000313" key="22">
    <source>
        <dbReference type="Proteomes" id="UP001212997"/>
    </source>
</evidence>
<evidence type="ECO:0000256" key="4">
    <source>
        <dbReference type="ARBA" id="ARBA00022516"/>
    </source>
</evidence>
<name>A0AAD5YLI7_9APHY</name>
<evidence type="ECO:0000256" key="18">
    <source>
        <dbReference type="ARBA" id="ARBA00077841"/>
    </source>
</evidence>
<keyword evidence="12 20" id="KW-0472">Membrane</keyword>
<keyword evidence="22" id="KW-1185">Reference proteome</keyword>
<evidence type="ECO:0000256" key="20">
    <source>
        <dbReference type="SAM" id="Phobius"/>
    </source>
</evidence>
<evidence type="ECO:0000256" key="10">
    <source>
        <dbReference type="ARBA" id="ARBA00023011"/>
    </source>
</evidence>
<keyword evidence="7" id="KW-0752">Steroid biosynthesis</keyword>
<comment type="similarity">
    <text evidence="2">Belongs to the ERG4/ERG24 family.</text>
</comment>
<feature type="transmembrane region" description="Helical" evidence="20">
    <location>
        <begin position="302"/>
        <end position="321"/>
    </location>
</feature>
<feature type="transmembrane region" description="Helical" evidence="20">
    <location>
        <begin position="272"/>
        <end position="290"/>
    </location>
</feature>
<feature type="transmembrane region" description="Helical" evidence="20">
    <location>
        <begin position="78"/>
        <end position="95"/>
    </location>
</feature>
<keyword evidence="4" id="KW-0444">Lipid biosynthesis</keyword>
<dbReference type="EC" id="1.3.1.70" evidence="3"/>
<comment type="caution">
    <text evidence="21">The sequence shown here is derived from an EMBL/GenBank/DDBJ whole genome shotgun (WGS) entry which is preliminary data.</text>
</comment>
<evidence type="ECO:0000256" key="19">
    <source>
        <dbReference type="ARBA" id="ARBA00083315"/>
    </source>
</evidence>
<evidence type="ECO:0000256" key="9">
    <source>
        <dbReference type="ARBA" id="ARBA00023002"/>
    </source>
</evidence>
<evidence type="ECO:0000256" key="7">
    <source>
        <dbReference type="ARBA" id="ARBA00022955"/>
    </source>
</evidence>
<evidence type="ECO:0000256" key="12">
    <source>
        <dbReference type="ARBA" id="ARBA00023136"/>
    </source>
</evidence>
<evidence type="ECO:0000256" key="3">
    <source>
        <dbReference type="ARBA" id="ARBA00012413"/>
    </source>
</evidence>
<keyword evidence="11" id="KW-0443">Lipid metabolism</keyword>
<evidence type="ECO:0000256" key="16">
    <source>
        <dbReference type="ARBA" id="ARBA00060638"/>
    </source>
</evidence>
<evidence type="ECO:0000256" key="5">
    <source>
        <dbReference type="ARBA" id="ARBA00022692"/>
    </source>
</evidence>